<keyword evidence="2" id="KW-1133">Transmembrane helix</keyword>
<feature type="compositionally biased region" description="Basic residues" evidence="1">
    <location>
        <begin position="783"/>
        <end position="809"/>
    </location>
</feature>
<organism evidence="3 4">
    <name type="scientific">Drosophila hydei</name>
    <name type="common">Fruit fly</name>
    <dbReference type="NCBI Taxonomy" id="7224"/>
    <lineage>
        <taxon>Eukaryota</taxon>
        <taxon>Metazoa</taxon>
        <taxon>Ecdysozoa</taxon>
        <taxon>Arthropoda</taxon>
        <taxon>Hexapoda</taxon>
        <taxon>Insecta</taxon>
        <taxon>Pterygota</taxon>
        <taxon>Neoptera</taxon>
        <taxon>Endopterygota</taxon>
        <taxon>Diptera</taxon>
        <taxon>Brachycera</taxon>
        <taxon>Muscomorpha</taxon>
        <taxon>Ephydroidea</taxon>
        <taxon>Drosophilidae</taxon>
        <taxon>Drosophila</taxon>
    </lineage>
</organism>
<dbReference type="RefSeq" id="XP_023171558.2">
    <property type="nucleotide sequence ID" value="XM_023315790.2"/>
</dbReference>
<feature type="region of interest" description="Disordered" evidence="1">
    <location>
        <begin position="433"/>
        <end position="453"/>
    </location>
</feature>
<dbReference type="PANTHER" id="PTHR37002">
    <property type="entry name" value="AGAP007005-PA"/>
    <property type="match status" value="1"/>
</dbReference>
<accession>A0A6J1M071</accession>
<protein>
    <submittedName>
        <fullName evidence="4">Homeotic protein female sterile</fullName>
    </submittedName>
</protein>
<name>A0A6J1M071_DROHY</name>
<feature type="region of interest" description="Disordered" evidence="1">
    <location>
        <begin position="1"/>
        <end position="65"/>
    </location>
</feature>
<feature type="compositionally biased region" description="Basic and acidic residues" evidence="1">
    <location>
        <begin position="752"/>
        <end position="766"/>
    </location>
</feature>
<evidence type="ECO:0000256" key="1">
    <source>
        <dbReference type="SAM" id="MobiDB-lite"/>
    </source>
</evidence>
<proteinExistence type="predicted"/>
<feature type="region of interest" description="Disordered" evidence="1">
    <location>
        <begin position="187"/>
        <end position="206"/>
    </location>
</feature>
<evidence type="ECO:0000313" key="3">
    <source>
        <dbReference type="Proteomes" id="UP000504633"/>
    </source>
</evidence>
<feature type="compositionally biased region" description="Acidic residues" evidence="1">
    <location>
        <begin position="190"/>
        <end position="201"/>
    </location>
</feature>
<feature type="region of interest" description="Disordered" evidence="1">
    <location>
        <begin position="335"/>
        <end position="363"/>
    </location>
</feature>
<dbReference type="AlphaFoldDB" id="A0A6J1M071"/>
<dbReference type="GeneID" id="111599941"/>
<feature type="compositionally biased region" description="Low complexity" evidence="1">
    <location>
        <begin position="709"/>
        <end position="751"/>
    </location>
</feature>
<feature type="compositionally biased region" description="Basic and acidic residues" evidence="1">
    <location>
        <begin position="281"/>
        <end position="295"/>
    </location>
</feature>
<dbReference type="Proteomes" id="UP000504633">
    <property type="component" value="Unplaced"/>
</dbReference>
<feature type="compositionally biased region" description="Low complexity" evidence="1">
    <location>
        <begin position="767"/>
        <end position="779"/>
    </location>
</feature>
<keyword evidence="3" id="KW-1185">Reference proteome</keyword>
<evidence type="ECO:0000256" key="2">
    <source>
        <dbReference type="SAM" id="Phobius"/>
    </source>
</evidence>
<feature type="region of interest" description="Disordered" evidence="1">
    <location>
        <begin position="655"/>
        <end position="676"/>
    </location>
</feature>
<dbReference type="KEGG" id="dhe:111599941"/>
<reference evidence="4" key="1">
    <citation type="submission" date="2025-08" db="UniProtKB">
        <authorList>
            <consortium name="RefSeq"/>
        </authorList>
    </citation>
    <scope>IDENTIFICATION</scope>
    <source>
        <strain evidence="4">15085-1641.00</strain>
        <tissue evidence="4">Whole body</tissue>
    </source>
</reference>
<feature type="region of interest" description="Disordered" evidence="1">
    <location>
        <begin position="698"/>
        <end position="813"/>
    </location>
</feature>
<keyword evidence="2" id="KW-0812">Transmembrane</keyword>
<feature type="compositionally biased region" description="Polar residues" evidence="1">
    <location>
        <begin position="251"/>
        <end position="273"/>
    </location>
</feature>
<feature type="transmembrane region" description="Helical" evidence="2">
    <location>
        <begin position="962"/>
        <end position="983"/>
    </location>
</feature>
<sequence>MSHMERNTPTLEATATPTPTHRLQRPPDVEAALSSMLWTPYERAASSTSEEDDEGAAADDDDERLNRKLRKSHSSYETRSHLTAIAIAPPAAPPVAAAPPVPFSTFNKTSHRNRYSYPSYYGSPAHTLIQWCSSTATTIKEPPSYDSLYQPGVSGVGVARASLAAVVHLPTNYSLQCDRSQRSLAKEIQEDANEDDVEDDEDRSKKLTANVPAERLVRSFTDDYISQNCALFAPAINDTETETAITAMSQKKMRTTATNARSQQSAENQSDSKANCIINENGDKADNGDDKGDEREMATAVERVDEETGTVAVGEVEVDVDVAVGVQVNQPVSCAAATQRSRDHNRSRSRSRSRCQREHATAAERATTVAATSAALLSSSGCSSQFRSAATISLSSTFGACATEVQSSVNYYTNKNHSSYNNSNNIQKLSSWLSRGRNNNNNNNRNSSNSSCDALRPNKCLAELERLYAEFRASESLFEHRLNDTDTDNDNDNTRAIASETMRLNVAAEPPTATAATQTATVAASSSSSSSIFLSNNSNSNSNAKGICNIAILPTASKFCQQQPSLTIQVNNNNSSNNNNQQIATATAATSTAESSSNNNNNVVCVVNCNYSSGSSSSSSSNNNNNNNNSIVAINNNCVPATKKVFSASVQNKLNINNNNKNNNNNNNNNDNENVNVSSVDNSVQVINVNATPTATRTFTSTECQTDDLSSNSNSSRSNNSNINNNNNNNLEQQQQQLQLQSQQQQQQQQLRTREQRRRERRERRQQQQQQLQLQQQQLPPTHVRRPPHLQHPHPHPHPHQHPHPHPHPHPAALGLARALLPDILHSHAHYPPPYSTLPGGAVPPPPLSAAGPQSSAAAAVLPLPLPPPPPPPPVPLLTPVISTVPLPGAAPLMSDGRFTLPLPIMRRSPSERSGKGCCGQWFAGPPLRALIAVVALGGVACALGGAALGATGLAGPPNSHLTAALLMIGVGVVLVTVSGAAWRMTAPGGQSCLGLGLGTSVDLARCGRRPCTRGGGAPHGLLYPEFQHRPPPPSYQASMQEYRLRLLLLDRDRQNGVVRGNSPPPTYRSHAGSLLRAPLSTLRAGMGGGGGGTISSSMGGSEYSLPPSYRSRNATPAALERTIETAPSGRLLANEDLPELSAEQLPDYSALQSNTLLTSAIVEIEARSQEQQATPTATTTKTTTATNKGKGDLVTIVTISQADVHTANRAQPQVADQVNTLDQIDILAHL</sequence>
<gene>
    <name evidence="4" type="primary">LOC111599941</name>
</gene>
<dbReference type="OMA" id="RYSFPAY"/>
<feature type="compositionally biased region" description="Acidic residues" evidence="1">
    <location>
        <begin position="49"/>
        <end position="63"/>
    </location>
</feature>
<feature type="transmembrane region" description="Helical" evidence="2">
    <location>
        <begin position="928"/>
        <end position="950"/>
    </location>
</feature>
<evidence type="ECO:0000313" key="4">
    <source>
        <dbReference type="RefSeq" id="XP_023171558.2"/>
    </source>
</evidence>
<dbReference type="OrthoDB" id="10070859at2759"/>
<feature type="compositionally biased region" description="Low complexity" evidence="1">
    <location>
        <begin position="8"/>
        <end position="20"/>
    </location>
</feature>
<dbReference type="PANTHER" id="PTHR37002:SF10">
    <property type="entry name" value="TRANSGLUTAMINASE-LIKE DOMAIN-CONTAINING PROTEIN"/>
    <property type="match status" value="1"/>
</dbReference>
<feature type="compositionally biased region" description="Low complexity" evidence="1">
    <location>
        <begin position="434"/>
        <end position="451"/>
    </location>
</feature>
<keyword evidence="2" id="KW-0472">Membrane</keyword>
<feature type="region of interest" description="Disordered" evidence="1">
    <location>
        <begin position="251"/>
        <end position="295"/>
    </location>
</feature>